<evidence type="ECO:0000313" key="14">
    <source>
        <dbReference type="EMBL" id="PWR02604.1"/>
    </source>
</evidence>
<evidence type="ECO:0000256" key="5">
    <source>
        <dbReference type="ARBA" id="ARBA00022475"/>
    </source>
</evidence>
<evidence type="ECO:0000256" key="3">
    <source>
        <dbReference type="ARBA" id="ARBA00011049"/>
    </source>
</evidence>
<evidence type="ECO:0000256" key="8">
    <source>
        <dbReference type="ARBA" id="ARBA00022779"/>
    </source>
</evidence>
<evidence type="ECO:0000256" key="4">
    <source>
        <dbReference type="ARBA" id="ARBA00021898"/>
    </source>
</evidence>
<keyword evidence="14" id="KW-0969">Cilium</keyword>
<dbReference type="GO" id="GO:0003774">
    <property type="term" value="F:cytoskeletal motor activity"/>
    <property type="evidence" value="ECO:0007669"/>
    <property type="project" value="InterPro"/>
</dbReference>
<keyword evidence="6" id="KW-0145">Chemotaxis</keyword>
<dbReference type="OrthoDB" id="7421075at2"/>
<sequence>MATPHKLSSNEVAALVGGLMDMDKDVGGGSDGARPYKLGKNDMSIMGDLHALRMINERFCRIARSVFLPMIRVAPRISAFPPEIKKFSDYSDELENFVSLTISRMSGLRGSQLLMVPPAFVSLLTEAYYGGAVRYVPNRRNEFTATEQRVIELVTNGLNRALEMAWRDLMPLQFELLNREENLQFASFVESGEMIVNCSFMVQLPDTDPAQFDVIYPLQAFRPIAAQLRSRMQSELVDEDASWRARLVEAIMNVPLTMSARLAEPEVALGHLIGATRGSVIPVNLSPDPKVLIEEQPFFDVEVGERGGRAAVSMGARYTL</sequence>
<gene>
    <name evidence="14" type="primary">fliM</name>
    <name evidence="14" type="ORF">DKT77_10470</name>
</gene>
<dbReference type="InterPro" id="IPR001689">
    <property type="entry name" value="Flag_FliM"/>
</dbReference>
<keyword evidence="8" id="KW-0283">Flagellar rotation</keyword>
<evidence type="ECO:0000256" key="7">
    <source>
        <dbReference type="ARBA" id="ARBA00022519"/>
    </source>
</evidence>
<comment type="subcellular location">
    <subcellularLocation>
        <location evidence="1">Bacterial flagellum basal body</location>
    </subcellularLocation>
    <subcellularLocation>
        <location evidence="2">Cell inner membrane</location>
        <topology evidence="2">Peripheral membrane protein</topology>
    </subcellularLocation>
</comment>
<comment type="function">
    <text evidence="11">FliM is one of three proteins (FliG, FliN, FliM) that forms the rotor-mounted switch complex (C ring), located at the base of the basal body. This complex interacts with the CheY and CheZ chemotaxis proteins, in addition to contacting components of the motor that determine the direction of flagellar rotation.</text>
</comment>
<keyword evidence="9" id="KW-0472">Membrane</keyword>
<protein>
    <recommendedName>
        <fullName evidence="4 12">Flagellar motor switch protein FliM</fullName>
    </recommendedName>
</protein>
<accession>A0A2V2LGH3</accession>
<dbReference type="SUPFAM" id="SSF101801">
    <property type="entry name" value="Surface presentation of antigens (SPOA)"/>
    <property type="match status" value="1"/>
</dbReference>
<dbReference type="GO" id="GO:0009425">
    <property type="term" value="C:bacterial-type flagellum basal body"/>
    <property type="evidence" value="ECO:0007669"/>
    <property type="project" value="UniProtKB-SubCell"/>
</dbReference>
<dbReference type="Pfam" id="PF01052">
    <property type="entry name" value="FliMN_C"/>
    <property type="match status" value="1"/>
</dbReference>
<reference evidence="14 15" key="1">
    <citation type="submission" date="2018-05" db="EMBL/GenBank/DDBJ databases">
        <title>Rhodobacteraceae gen. nov., sp. nov. isolated from sea water.</title>
        <authorList>
            <person name="Ren Y."/>
        </authorList>
    </citation>
    <scope>NUCLEOTIDE SEQUENCE [LARGE SCALE GENOMIC DNA]</scope>
    <source>
        <strain evidence="14 15">TG-679</strain>
    </source>
</reference>
<proteinExistence type="inferred from homology"/>
<dbReference type="CDD" id="cd17908">
    <property type="entry name" value="FliM"/>
    <property type="match status" value="1"/>
</dbReference>
<keyword evidence="14" id="KW-0966">Cell projection</keyword>
<evidence type="ECO:0000256" key="6">
    <source>
        <dbReference type="ARBA" id="ARBA00022500"/>
    </source>
</evidence>
<dbReference type="PANTHER" id="PTHR30034:SF3">
    <property type="entry name" value="FLAGELLAR MOTOR SWITCH PROTEIN FLIM"/>
    <property type="match status" value="1"/>
</dbReference>
<dbReference type="InterPro" id="IPR001543">
    <property type="entry name" value="FliN-like_C"/>
</dbReference>
<evidence type="ECO:0000256" key="9">
    <source>
        <dbReference type="ARBA" id="ARBA00023136"/>
    </source>
</evidence>
<evidence type="ECO:0000259" key="13">
    <source>
        <dbReference type="Pfam" id="PF01052"/>
    </source>
</evidence>
<dbReference type="GO" id="GO:0071978">
    <property type="term" value="P:bacterial-type flagellum-dependent swarming motility"/>
    <property type="evidence" value="ECO:0007669"/>
    <property type="project" value="TreeGrafter"/>
</dbReference>
<dbReference type="Proteomes" id="UP000245680">
    <property type="component" value="Unassembled WGS sequence"/>
</dbReference>
<dbReference type="InterPro" id="IPR036429">
    <property type="entry name" value="SpoA-like_sf"/>
</dbReference>
<evidence type="ECO:0000256" key="1">
    <source>
        <dbReference type="ARBA" id="ARBA00004117"/>
    </source>
</evidence>
<keyword evidence="5" id="KW-1003">Cell membrane</keyword>
<evidence type="ECO:0000256" key="10">
    <source>
        <dbReference type="ARBA" id="ARBA00023143"/>
    </source>
</evidence>
<organism evidence="14 15">
    <name type="scientific">Meridianimarinicoccus roseus</name>
    <dbReference type="NCBI Taxonomy" id="2072018"/>
    <lineage>
        <taxon>Bacteria</taxon>
        <taxon>Pseudomonadati</taxon>
        <taxon>Pseudomonadota</taxon>
        <taxon>Alphaproteobacteria</taxon>
        <taxon>Rhodobacterales</taxon>
        <taxon>Paracoccaceae</taxon>
        <taxon>Meridianimarinicoccus</taxon>
    </lineage>
</organism>
<keyword evidence="7" id="KW-0997">Cell inner membrane</keyword>
<dbReference type="RefSeq" id="WP_109811653.1">
    <property type="nucleotide sequence ID" value="NZ_QGKU01000033.1"/>
</dbReference>
<dbReference type="GO" id="GO:0050918">
    <property type="term" value="P:positive chemotaxis"/>
    <property type="evidence" value="ECO:0007669"/>
    <property type="project" value="TreeGrafter"/>
</dbReference>
<evidence type="ECO:0000313" key="15">
    <source>
        <dbReference type="Proteomes" id="UP000245680"/>
    </source>
</evidence>
<dbReference type="Pfam" id="PF02154">
    <property type="entry name" value="FliM"/>
    <property type="match status" value="1"/>
</dbReference>
<comment type="similarity">
    <text evidence="3">Belongs to the FliM family.</text>
</comment>
<feature type="domain" description="Flagellar motor switch protein FliN-like C-terminal" evidence="13">
    <location>
        <begin position="250"/>
        <end position="313"/>
    </location>
</feature>
<keyword evidence="14" id="KW-0282">Flagellum</keyword>
<dbReference type="EMBL" id="QGKU01000033">
    <property type="protein sequence ID" value="PWR02604.1"/>
    <property type="molecule type" value="Genomic_DNA"/>
</dbReference>
<evidence type="ECO:0000256" key="2">
    <source>
        <dbReference type="ARBA" id="ARBA00004417"/>
    </source>
</evidence>
<evidence type="ECO:0000256" key="11">
    <source>
        <dbReference type="ARBA" id="ARBA00025044"/>
    </source>
</evidence>
<comment type="caution">
    <text evidence="14">The sequence shown here is derived from an EMBL/GenBank/DDBJ whole genome shotgun (WGS) entry which is preliminary data.</text>
</comment>
<keyword evidence="15" id="KW-1185">Reference proteome</keyword>
<keyword evidence="10" id="KW-0975">Bacterial flagellum</keyword>
<evidence type="ECO:0000256" key="12">
    <source>
        <dbReference type="NCBIfam" id="TIGR01397"/>
    </source>
</evidence>
<name>A0A2V2LGH3_9RHOB</name>
<dbReference type="PANTHER" id="PTHR30034">
    <property type="entry name" value="FLAGELLAR MOTOR SWITCH PROTEIN FLIM"/>
    <property type="match status" value="1"/>
</dbReference>
<dbReference type="InterPro" id="IPR028976">
    <property type="entry name" value="CheC-like_sf"/>
</dbReference>
<dbReference type="AlphaFoldDB" id="A0A2V2LGH3"/>
<dbReference type="GO" id="GO:0005886">
    <property type="term" value="C:plasma membrane"/>
    <property type="evidence" value="ECO:0007669"/>
    <property type="project" value="UniProtKB-SubCell"/>
</dbReference>
<dbReference type="NCBIfam" id="TIGR01397">
    <property type="entry name" value="fliM_switch"/>
    <property type="match status" value="1"/>
</dbReference>
<dbReference type="SUPFAM" id="SSF103039">
    <property type="entry name" value="CheC-like"/>
    <property type="match status" value="1"/>
</dbReference>
<dbReference type="Gene3D" id="3.40.1550.10">
    <property type="entry name" value="CheC-like"/>
    <property type="match status" value="1"/>
</dbReference>